<protein>
    <submittedName>
        <fullName evidence="1">Uncharacterized protein</fullName>
    </submittedName>
</protein>
<evidence type="ECO:0000313" key="1">
    <source>
        <dbReference type="EMBL" id="KAK7498997.1"/>
    </source>
</evidence>
<dbReference type="EMBL" id="JACVVK020000047">
    <property type="protein sequence ID" value="KAK7498997.1"/>
    <property type="molecule type" value="Genomic_DNA"/>
</dbReference>
<gene>
    <name evidence="1" type="ORF">BaRGS_00009806</name>
</gene>
<evidence type="ECO:0000313" key="2">
    <source>
        <dbReference type="Proteomes" id="UP001519460"/>
    </source>
</evidence>
<dbReference type="Proteomes" id="UP001519460">
    <property type="component" value="Unassembled WGS sequence"/>
</dbReference>
<comment type="caution">
    <text evidence="1">The sequence shown here is derived from an EMBL/GenBank/DDBJ whole genome shotgun (WGS) entry which is preliminary data.</text>
</comment>
<accession>A0ABD0LI37</accession>
<dbReference type="AlphaFoldDB" id="A0ABD0LI37"/>
<proteinExistence type="predicted"/>
<name>A0ABD0LI37_9CAEN</name>
<reference evidence="1 2" key="1">
    <citation type="journal article" date="2023" name="Sci. Data">
        <title>Genome assembly of the Korean intertidal mud-creeper Batillaria attramentaria.</title>
        <authorList>
            <person name="Patra A.K."/>
            <person name="Ho P.T."/>
            <person name="Jun S."/>
            <person name="Lee S.J."/>
            <person name="Kim Y."/>
            <person name="Won Y.J."/>
        </authorList>
    </citation>
    <scope>NUCLEOTIDE SEQUENCE [LARGE SCALE GENOMIC DNA]</scope>
    <source>
        <strain evidence="1">Wonlab-2016</strain>
    </source>
</reference>
<sequence length="105" mass="11833">MNELRPHFSITFCQVHHHTELQPGPGEVNRAARAICRSFIEVRLTGSFPRQDVRYSAWLLSAADWHHMNLPVPDANFITPSNFSHLPCYGPPAPLTDRVSGVEKS</sequence>
<organism evidence="1 2">
    <name type="scientific">Batillaria attramentaria</name>
    <dbReference type="NCBI Taxonomy" id="370345"/>
    <lineage>
        <taxon>Eukaryota</taxon>
        <taxon>Metazoa</taxon>
        <taxon>Spiralia</taxon>
        <taxon>Lophotrochozoa</taxon>
        <taxon>Mollusca</taxon>
        <taxon>Gastropoda</taxon>
        <taxon>Caenogastropoda</taxon>
        <taxon>Sorbeoconcha</taxon>
        <taxon>Cerithioidea</taxon>
        <taxon>Batillariidae</taxon>
        <taxon>Batillaria</taxon>
    </lineage>
</organism>
<keyword evidence="2" id="KW-1185">Reference proteome</keyword>